<protein>
    <submittedName>
        <fullName evidence="1">Uncharacterized protein</fullName>
    </submittedName>
</protein>
<sequence>FWGIHISAVNPQPGQVVARDSERSPLQLSFEDHENSVGFLSRIVNQVQRHECTEKYCLRKEKATGADSTSHMTR</sequence>
<accession>A0A232M741</accession>
<dbReference type="EMBL" id="NPHW01000118">
    <property type="protein sequence ID" value="OXV12230.1"/>
    <property type="molecule type" value="Genomic_DNA"/>
</dbReference>
<keyword evidence="2" id="KW-1185">Reference proteome</keyword>
<evidence type="ECO:0000313" key="1">
    <source>
        <dbReference type="EMBL" id="OXV12230.1"/>
    </source>
</evidence>
<organism evidence="1 2">
    <name type="scientific">Elaphomyces granulatus</name>
    <dbReference type="NCBI Taxonomy" id="519963"/>
    <lineage>
        <taxon>Eukaryota</taxon>
        <taxon>Fungi</taxon>
        <taxon>Dikarya</taxon>
        <taxon>Ascomycota</taxon>
        <taxon>Pezizomycotina</taxon>
        <taxon>Eurotiomycetes</taxon>
        <taxon>Eurotiomycetidae</taxon>
        <taxon>Eurotiales</taxon>
        <taxon>Elaphomycetaceae</taxon>
        <taxon>Elaphomyces</taxon>
    </lineage>
</organism>
<dbReference type="Proteomes" id="UP000243515">
    <property type="component" value="Unassembled WGS sequence"/>
</dbReference>
<dbReference type="AlphaFoldDB" id="A0A232M741"/>
<reference evidence="1 2" key="1">
    <citation type="journal article" date="2015" name="Environ. Microbiol.">
        <title>Metagenome sequence of Elaphomyces granulatus from sporocarp tissue reveals Ascomycota ectomycorrhizal fingerprints of genome expansion and a Proteobacteria-rich microbiome.</title>
        <authorList>
            <person name="Quandt C.A."/>
            <person name="Kohler A."/>
            <person name="Hesse C.N."/>
            <person name="Sharpton T.J."/>
            <person name="Martin F."/>
            <person name="Spatafora J.W."/>
        </authorList>
    </citation>
    <scope>NUCLEOTIDE SEQUENCE [LARGE SCALE GENOMIC DNA]</scope>
    <source>
        <strain evidence="1 2">OSC145934</strain>
    </source>
</reference>
<comment type="caution">
    <text evidence="1">The sequence shown here is derived from an EMBL/GenBank/DDBJ whole genome shotgun (WGS) entry which is preliminary data.</text>
</comment>
<name>A0A232M741_9EURO</name>
<proteinExistence type="predicted"/>
<gene>
    <name evidence="1" type="ORF">Egran_00011</name>
</gene>
<evidence type="ECO:0000313" key="2">
    <source>
        <dbReference type="Proteomes" id="UP000243515"/>
    </source>
</evidence>
<feature type="non-terminal residue" evidence="1">
    <location>
        <position position="1"/>
    </location>
</feature>